<reference evidence="2 3" key="1">
    <citation type="submission" date="2019-10" db="EMBL/GenBank/DDBJ databases">
        <title>Draft Genome Sequence of Cytophagaceae sp. SJW1-29.</title>
        <authorList>
            <person name="Choi A."/>
        </authorList>
    </citation>
    <scope>NUCLEOTIDE SEQUENCE [LARGE SCALE GENOMIC DNA]</scope>
    <source>
        <strain evidence="2 3">SJW1-29</strain>
    </source>
</reference>
<proteinExistence type="predicted"/>
<name>A0A7C9F6J4_9BACT</name>
<feature type="region of interest" description="Disordered" evidence="1">
    <location>
        <begin position="1"/>
        <end position="21"/>
    </location>
</feature>
<evidence type="ECO:0000256" key="1">
    <source>
        <dbReference type="SAM" id="MobiDB-lite"/>
    </source>
</evidence>
<dbReference type="RefSeq" id="WP_152760443.1">
    <property type="nucleotide sequence ID" value="NZ_WHLY01000002.1"/>
</dbReference>
<organism evidence="2 3">
    <name type="scientific">Salmonirosea aquatica</name>
    <dbReference type="NCBI Taxonomy" id="2654236"/>
    <lineage>
        <taxon>Bacteria</taxon>
        <taxon>Pseudomonadati</taxon>
        <taxon>Bacteroidota</taxon>
        <taxon>Cytophagia</taxon>
        <taxon>Cytophagales</taxon>
        <taxon>Spirosomataceae</taxon>
        <taxon>Salmonirosea</taxon>
    </lineage>
</organism>
<protein>
    <submittedName>
        <fullName evidence="2">Uncharacterized protein</fullName>
    </submittedName>
</protein>
<keyword evidence="3" id="KW-1185">Reference proteome</keyword>
<accession>A0A7C9F6J4</accession>
<gene>
    <name evidence="2" type="ORF">GBK04_13410</name>
</gene>
<feature type="compositionally biased region" description="Basic and acidic residues" evidence="1">
    <location>
        <begin position="134"/>
        <end position="143"/>
    </location>
</feature>
<dbReference type="AlphaFoldDB" id="A0A7C9F6J4"/>
<comment type="caution">
    <text evidence="2">The sequence shown here is derived from an EMBL/GenBank/DDBJ whole genome shotgun (WGS) entry which is preliminary data.</text>
</comment>
<dbReference type="Proteomes" id="UP000479293">
    <property type="component" value="Unassembled WGS sequence"/>
</dbReference>
<evidence type="ECO:0000313" key="2">
    <source>
        <dbReference type="EMBL" id="MPR34326.1"/>
    </source>
</evidence>
<evidence type="ECO:0000313" key="3">
    <source>
        <dbReference type="Proteomes" id="UP000479293"/>
    </source>
</evidence>
<feature type="region of interest" description="Disordered" evidence="1">
    <location>
        <begin position="77"/>
        <end position="193"/>
    </location>
</feature>
<sequence length="193" mass="20942">MNPSENPKFEQEWQRMFESASETPPLSAWEAIEKHLDEKEAVVIPLVWWKNPKVLYAAAAVVALLLVSWPVLRNSPDSGALENRGEVATRSAPATDSAPAGIGNDKYLPSEQRADASEPEGGLPKGTPSSDRVATSERKRNELAETTVALEAERSASESNRLGIVKPITPALTPDPLSGESTPRPLPRKRILS</sequence>
<dbReference type="EMBL" id="WHLY01000002">
    <property type="protein sequence ID" value="MPR34326.1"/>
    <property type="molecule type" value="Genomic_DNA"/>
</dbReference>